<evidence type="ECO:0000313" key="5">
    <source>
        <dbReference type="EMBL" id="KAK9277696.1"/>
    </source>
</evidence>
<dbReference type="InterPro" id="IPR000782">
    <property type="entry name" value="FAS1_domain"/>
</dbReference>
<dbReference type="PANTHER" id="PTHR33985:SF17">
    <property type="entry name" value="FASCICLIN-LIKE ARABINOGALACTAN PROTEIN 20"/>
    <property type="match status" value="1"/>
</dbReference>
<comment type="caution">
    <text evidence="5">The sequence shown here is derived from an EMBL/GenBank/DDBJ whole genome shotgun (WGS) entry which is preliminary data.</text>
</comment>
<evidence type="ECO:0000256" key="3">
    <source>
        <dbReference type="SAM" id="SignalP"/>
    </source>
</evidence>
<dbReference type="Proteomes" id="UP001415857">
    <property type="component" value="Unassembled WGS sequence"/>
</dbReference>
<dbReference type="EMBL" id="JBBPBK010000010">
    <property type="protein sequence ID" value="KAK9277696.1"/>
    <property type="molecule type" value="Genomic_DNA"/>
</dbReference>
<keyword evidence="3" id="KW-0732">Signal</keyword>
<organism evidence="5 6">
    <name type="scientific">Liquidambar formosana</name>
    <name type="common">Formosan gum</name>
    <dbReference type="NCBI Taxonomy" id="63359"/>
    <lineage>
        <taxon>Eukaryota</taxon>
        <taxon>Viridiplantae</taxon>
        <taxon>Streptophyta</taxon>
        <taxon>Embryophyta</taxon>
        <taxon>Tracheophyta</taxon>
        <taxon>Spermatophyta</taxon>
        <taxon>Magnoliopsida</taxon>
        <taxon>eudicotyledons</taxon>
        <taxon>Gunneridae</taxon>
        <taxon>Pentapetalae</taxon>
        <taxon>Saxifragales</taxon>
        <taxon>Altingiaceae</taxon>
        <taxon>Liquidambar</taxon>
    </lineage>
</organism>
<dbReference type="InterPro" id="IPR052806">
    <property type="entry name" value="Fasciclin-like_AGP"/>
</dbReference>
<evidence type="ECO:0000313" key="6">
    <source>
        <dbReference type="Proteomes" id="UP001415857"/>
    </source>
</evidence>
<comment type="similarity">
    <text evidence="1">Belongs to the fasciclin-like AGP family.</text>
</comment>
<protein>
    <recommendedName>
        <fullName evidence="4">FAS1 domain-containing protein</fullName>
    </recommendedName>
</protein>
<keyword evidence="6" id="KW-1185">Reference proteome</keyword>
<dbReference type="AlphaFoldDB" id="A0AAP0RKC2"/>
<dbReference type="PROSITE" id="PS50213">
    <property type="entry name" value="FAS1"/>
    <property type="match status" value="1"/>
</dbReference>
<evidence type="ECO:0000256" key="1">
    <source>
        <dbReference type="ARBA" id="ARBA00007843"/>
    </source>
</evidence>
<accession>A0AAP0RKC2</accession>
<dbReference type="SMART" id="SM00554">
    <property type="entry name" value="FAS1"/>
    <property type="match status" value="2"/>
</dbReference>
<feature type="domain" description="FAS1" evidence="4">
    <location>
        <begin position="187"/>
        <end position="312"/>
    </location>
</feature>
<feature type="signal peptide" evidence="3">
    <location>
        <begin position="1"/>
        <end position="20"/>
    </location>
</feature>
<dbReference type="Gene3D" id="2.30.180.10">
    <property type="entry name" value="FAS1 domain"/>
    <property type="match status" value="1"/>
</dbReference>
<dbReference type="SUPFAM" id="SSF82153">
    <property type="entry name" value="FAS1 domain"/>
    <property type="match status" value="2"/>
</dbReference>
<proteinExistence type="inferred from homology"/>
<reference evidence="5 6" key="1">
    <citation type="journal article" date="2024" name="Plant J.">
        <title>Genome sequences and population genomics reveal climatic adaptation and genomic divergence between two closely related sweetgum species.</title>
        <authorList>
            <person name="Xu W.Q."/>
            <person name="Ren C.Q."/>
            <person name="Zhang X.Y."/>
            <person name="Comes H.P."/>
            <person name="Liu X.H."/>
            <person name="Li Y.G."/>
            <person name="Kettle C.J."/>
            <person name="Jalonen R."/>
            <person name="Gaisberger H."/>
            <person name="Ma Y.Z."/>
            <person name="Qiu Y.X."/>
        </authorList>
    </citation>
    <scope>NUCLEOTIDE SEQUENCE [LARGE SCALE GENOMIC DNA]</scope>
    <source>
        <strain evidence="5">Hangzhou</strain>
    </source>
</reference>
<dbReference type="PANTHER" id="PTHR33985">
    <property type="entry name" value="OS02G0491300 PROTEIN-RELATED"/>
    <property type="match status" value="1"/>
</dbReference>
<dbReference type="Pfam" id="PF02469">
    <property type="entry name" value="Fasciclin"/>
    <property type="match status" value="1"/>
</dbReference>
<dbReference type="InterPro" id="IPR036378">
    <property type="entry name" value="FAS1_dom_sf"/>
</dbReference>
<name>A0AAP0RKC2_LIQFO</name>
<feature type="chain" id="PRO_5042909121" description="FAS1 domain-containing protein" evidence="3">
    <location>
        <begin position="21"/>
        <end position="343"/>
    </location>
</feature>
<evidence type="ECO:0000256" key="2">
    <source>
        <dbReference type="SAM" id="MobiDB-lite"/>
    </source>
</evidence>
<evidence type="ECO:0000259" key="4">
    <source>
        <dbReference type="PROSITE" id="PS50213"/>
    </source>
</evidence>
<sequence>MATLLLISLTLLSLLSLSSPVPTQTIQDAAEILSNSGFVSMALTLELVSPQTPIPQSPSATIFSPPDAAFTQSGQPSLSLLQFHFSPVPFSFENLKSLPSGSKIPTMFSGHSLVVTSSASDDQFSLNNVKINGSPIFDDGSLIIFGIDDFFDPEFQVSPSIQSPSPNPNPNPNLGCAKSTNSSSDYSIHEASRMLRSTGYSVIASFLDLQLLGFRDELRLTVFAPGDEVMATYIGNYSDYSTLFLRHVVPCKFSLSDLANFKDGTVLPTYLEGFKLNITRSGDILLLNDVPIIFRDMYSSDWLAVHGLREILTVPERPGHVGESLSENEASTNEEIVPHRVEF</sequence>
<gene>
    <name evidence="5" type="ORF">L1049_007243</name>
</gene>
<feature type="region of interest" description="Disordered" evidence="2">
    <location>
        <begin position="158"/>
        <end position="181"/>
    </location>
</feature>